<dbReference type="Proteomes" id="UP001597280">
    <property type="component" value="Unassembled WGS sequence"/>
</dbReference>
<keyword evidence="3" id="KW-1185">Reference proteome</keyword>
<protein>
    <recommendedName>
        <fullName evidence="4">Major facilitator superfamily (MFS) profile domain-containing protein</fullName>
    </recommendedName>
</protein>
<feature type="transmembrane region" description="Helical" evidence="1">
    <location>
        <begin position="81"/>
        <end position="102"/>
    </location>
</feature>
<dbReference type="SUPFAM" id="SSF103473">
    <property type="entry name" value="MFS general substrate transporter"/>
    <property type="match status" value="1"/>
</dbReference>
<evidence type="ECO:0000313" key="2">
    <source>
        <dbReference type="EMBL" id="MFD1836346.1"/>
    </source>
</evidence>
<comment type="caution">
    <text evidence="2">The sequence shown here is derived from an EMBL/GenBank/DDBJ whole genome shotgun (WGS) entry which is preliminary data.</text>
</comment>
<evidence type="ECO:0000313" key="3">
    <source>
        <dbReference type="Proteomes" id="UP001597280"/>
    </source>
</evidence>
<organism evidence="2 3">
    <name type="scientific">Brachybacterium rhamnosum</name>
    <dbReference type="NCBI Taxonomy" id="173361"/>
    <lineage>
        <taxon>Bacteria</taxon>
        <taxon>Bacillati</taxon>
        <taxon>Actinomycetota</taxon>
        <taxon>Actinomycetes</taxon>
        <taxon>Micrococcales</taxon>
        <taxon>Dermabacteraceae</taxon>
        <taxon>Brachybacterium</taxon>
    </lineage>
</organism>
<proteinExistence type="predicted"/>
<dbReference type="InterPro" id="IPR036259">
    <property type="entry name" value="MFS_trans_sf"/>
</dbReference>
<evidence type="ECO:0000256" key="1">
    <source>
        <dbReference type="SAM" id="Phobius"/>
    </source>
</evidence>
<evidence type="ECO:0008006" key="4">
    <source>
        <dbReference type="Google" id="ProtNLM"/>
    </source>
</evidence>
<keyword evidence="1" id="KW-0472">Membrane</keyword>
<dbReference type="RefSeq" id="WP_343905784.1">
    <property type="nucleotide sequence ID" value="NZ_BAAAIS010000003.1"/>
</dbReference>
<name>A0ABW4Q3Q5_9MICO</name>
<reference evidence="3" key="1">
    <citation type="journal article" date="2019" name="Int. J. Syst. Evol. Microbiol.">
        <title>The Global Catalogue of Microorganisms (GCM) 10K type strain sequencing project: providing services to taxonomists for standard genome sequencing and annotation.</title>
        <authorList>
            <consortium name="The Broad Institute Genomics Platform"/>
            <consortium name="The Broad Institute Genome Sequencing Center for Infectious Disease"/>
            <person name="Wu L."/>
            <person name="Ma J."/>
        </authorList>
    </citation>
    <scope>NUCLEOTIDE SEQUENCE [LARGE SCALE GENOMIC DNA]</scope>
    <source>
        <strain evidence="3">JCM 11650</strain>
    </source>
</reference>
<feature type="transmembrane region" description="Helical" evidence="1">
    <location>
        <begin position="37"/>
        <end position="60"/>
    </location>
</feature>
<dbReference type="EMBL" id="JBHUFL010000003">
    <property type="protein sequence ID" value="MFD1836346.1"/>
    <property type="molecule type" value="Genomic_DNA"/>
</dbReference>
<gene>
    <name evidence="2" type="ORF">ACFSDA_14870</name>
</gene>
<sequence>MGSSLAIAGMMFGLILHFQYANGWSPLVAGLANLPMIAAAMVVLTLGMRTVMTICAAALVEAMPQNRTSLGAALNDTAQELGTSIGTALVGTLIAVLVVSVLPAGTWDTALVTLFHHGVALTDGALAVVVGLLAGWGALTLTDSRTAEAH</sequence>
<keyword evidence="1" id="KW-0812">Transmembrane</keyword>
<feature type="transmembrane region" description="Helical" evidence="1">
    <location>
        <begin position="114"/>
        <end position="139"/>
    </location>
</feature>
<accession>A0ABW4Q3Q5</accession>
<keyword evidence="1" id="KW-1133">Transmembrane helix</keyword>